<dbReference type="InterPro" id="IPR056365">
    <property type="entry name" value="NAD-GDH_2nd"/>
</dbReference>
<dbReference type="GO" id="GO:0005739">
    <property type="term" value="C:mitochondrion"/>
    <property type="evidence" value="ECO:0007669"/>
    <property type="project" value="UniProtKB-UniRule"/>
</dbReference>
<dbReference type="STRING" id="94130.A0A2Z6QVS3"/>
<dbReference type="SUPFAM" id="SSF51735">
    <property type="entry name" value="NAD(P)-binding Rossmann-fold domains"/>
    <property type="match status" value="1"/>
</dbReference>
<proteinExistence type="inferred from homology"/>
<dbReference type="PANTHER" id="PTHR11606:SF24">
    <property type="entry name" value="NAD-SPECIFIC GLUTAMATE DEHYDROGENASE"/>
    <property type="match status" value="1"/>
</dbReference>
<evidence type="ECO:0000256" key="4">
    <source>
        <dbReference type="PIRNR" id="PIRNR000184"/>
    </source>
</evidence>
<evidence type="ECO:0000313" key="7">
    <source>
        <dbReference type="EMBL" id="GET01977.1"/>
    </source>
</evidence>
<feature type="domain" description="Glutamate/phenylalanine/leucine/valine/L-tryptophan dehydrogenase C-terminal" evidence="5">
    <location>
        <begin position="658"/>
        <end position="922"/>
    </location>
</feature>
<dbReference type="InterPro" id="IPR036291">
    <property type="entry name" value="NAD(P)-bd_dom_sf"/>
</dbReference>
<evidence type="ECO:0000256" key="3">
    <source>
        <dbReference type="ARBA" id="ARBA00023027"/>
    </source>
</evidence>
<dbReference type="InterPro" id="IPR046346">
    <property type="entry name" value="Aminoacid_DH-like_N_sf"/>
</dbReference>
<dbReference type="EMBL" id="BEXD01000602">
    <property type="protein sequence ID" value="GBB88791.1"/>
    <property type="molecule type" value="Genomic_DNA"/>
</dbReference>
<dbReference type="InterPro" id="IPR016210">
    <property type="entry name" value="NAD-GDH_euk"/>
</dbReference>
<reference evidence="6 8" key="1">
    <citation type="submission" date="2017-11" db="EMBL/GenBank/DDBJ databases">
        <title>The genome of Rhizophagus clarus HR1 reveals common genetic basis of auxotrophy among arbuscular mycorrhizal fungi.</title>
        <authorList>
            <person name="Kobayashi Y."/>
        </authorList>
    </citation>
    <scope>NUCLEOTIDE SEQUENCE [LARGE SCALE GENOMIC DNA]</scope>
    <source>
        <strain evidence="6 8">HR1</strain>
    </source>
</reference>
<dbReference type="Proteomes" id="UP000247702">
    <property type="component" value="Unassembled WGS sequence"/>
</dbReference>
<accession>A0A2Z6QVS3</accession>
<dbReference type="Pfam" id="PF23147">
    <property type="entry name" value="GDH2_N"/>
    <property type="match status" value="1"/>
</dbReference>
<evidence type="ECO:0000256" key="1">
    <source>
        <dbReference type="ARBA" id="ARBA00006382"/>
    </source>
</evidence>
<comment type="caution">
    <text evidence="6">The sequence shown here is derived from an EMBL/GenBank/DDBJ whole genome shotgun (WGS) entry which is preliminary data.</text>
</comment>
<dbReference type="Pfam" id="PF23152">
    <property type="entry name" value="GDH_2nd"/>
    <property type="match status" value="1"/>
</dbReference>
<dbReference type="PIRSF" id="PIRSF000184">
    <property type="entry name" value="GDH_NAD"/>
    <property type="match status" value="1"/>
</dbReference>
<reference evidence="7" key="2">
    <citation type="submission" date="2019-10" db="EMBL/GenBank/DDBJ databases">
        <title>Conservation and host-specific expression of non-tandemly repeated heterogenous ribosome RNA gene in arbuscular mycorrhizal fungi.</title>
        <authorList>
            <person name="Maeda T."/>
            <person name="Kobayashi Y."/>
            <person name="Nakagawa T."/>
            <person name="Ezawa T."/>
            <person name="Yamaguchi K."/>
            <person name="Bino T."/>
            <person name="Nishimoto Y."/>
            <person name="Shigenobu S."/>
            <person name="Kawaguchi M."/>
        </authorList>
    </citation>
    <scope>NUCLEOTIDE SEQUENCE</scope>
    <source>
        <strain evidence="7">HR1</strain>
    </source>
</reference>
<dbReference type="Gene3D" id="3.40.50.720">
    <property type="entry name" value="NAD(P)-binding Rossmann-like Domain"/>
    <property type="match status" value="1"/>
</dbReference>
<keyword evidence="8" id="KW-1185">Reference proteome</keyword>
<dbReference type="OrthoDB" id="184415at2759"/>
<dbReference type="InterPro" id="IPR055480">
    <property type="entry name" value="NAD-GDH_N"/>
</dbReference>
<evidence type="ECO:0000256" key="2">
    <source>
        <dbReference type="ARBA" id="ARBA00023002"/>
    </source>
</evidence>
<gene>
    <name evidence="7" type="ORF">RCL2_002835900</name>
    <name evidence="6" type="ORF">RclHR1_01540014</name>
</gene>
<comment type="similarity">
    <text evidence="1 4">Belongs to the Glu/Leu/Phe/Val dehydrogenases family.</text>
</comment>
<dbReference type="Proteomes" id="UP000615446">
    <property type="component" value="Unassembled WGS sequence"/>
</dbReference>
<dbReference type="EMBL" id="BLAL01000303">
    <property type="protein sequence ID" value="GET01977.1"/>
    <property type="molecule type" value="Genomic_DNA"/>
</dbReference>
<dbReference type="InterPro" id="IPR006096">
    <property type="entry name" value="Glu/Leu/Phe/Val/Trp_DH_C"/>
</dbReference>
<dbReference type="PANTHER" id="PTHR11606">
    <property type="entry name" value="GLUTAMATE DEHYDROGENASE"/>
    <property type="match status" value="1"/>
</dbReference>
<evidence type="ECO:0000313" key="8">
    <source>
        <dbReference type="Proteomes" id="UP000247702"/>
    </source>
</evidence>
<organism evidence="6 8">
    <name type="scientific">Rhizophagus clarus</name>
    <dbReference type="NCBI Taxonomy" id="94130"/>
    <lineage>
        <taxon>Eukaryota</taxon>
        <taxon>Fungi</taxon>
        <taxon>Fungi incertae sedis</taxon>
        <taxon>Mucoromycota</taxon>
        <taxon>Glomeromycotina</taxon>
        <taxon>Glomeromycetes</taxon>
        <taxon>Glomerales</taxon>
        <taxon>Glomeraceae</taxon>
        <taxon>Rhizophagus</taxon>
    </lineage>
</organism>
<dbReference type="GO" id="GO:0004352">
    <property type="term" value="F:glutamate dehydrogenase (NAD+) activity"/>
    <property type="evidence" value="ECO:0007669"/>
    <property type="project" value="UniProtKB-UniRule"/>
</dbReference>
<dbReference type="GO" id="GO:0006538">
    <property type="term" value="P:L-glutamate catabolic process"/>
    <property type="evidence" value="ECO:0007669"/>
    <property type="project" value="UniProtKB-UniRule"/>
</dbReference>
<dbReference type="AlphaFoldDB" id="A0A2Z6QVS3"/>
<dbReference type="SMART" id="SM00839">
    <property type="entry name" value="ELFV_dehydrog"/>
    <property type="match status" value="1"/>
</dbReference>
<dbReference type="Pfam" id="PF00208">
    <property type="entry name" value="ELFV_dehydrog"/>
    <property type="match status" value="1"/>
</dbReference>
<protein>
    <recommendedName>
        <fullName evidence="4">NAD-specific glutamate dehydrogenase</fullName>
        <ecNumber evidence="4">1.4.1.2</ecNumber>
    </recommendedName>
</protein>
<keyword evidence="2 4" id="KW-0560">Oxidoreductase</keyword>
<sequence>MVERFRGVPGLFMPTNSIVKDSSGYNDNIFEGKADQMLKVCEYLEEKGFIPKDLVRHEVSWFYGNLGIDDMYFTLESVDTIANHILALYGAKIYAYTKNQQSELDINLEKETDDSAVYIHTSRPGVSQLNGPQHERRIDLKYLDVSNTTNAYRLESYRSRGNVSPSVNTQIRCYFVAKCDFVKSDPSSDEETDIRLVGDRTFLEKATENTLEIYHNVMKAVLKRTGPVIEMFEVEGSRERRLVIGYRQGSTQSFFSAMSDLYHFYELYSTRKYVEQFSNGVTVMSLYLNPLPNSKSSPIEHSIHQVIKEASLIYCLPTTPFQHFFQSGKLSVQETIYGYVGWIFAQHFLNRLGNEYVSLSNILDQGDPVHAEVLNKIKKRLRSDAFTREYILDIIKMYPDLIHLLYINFALTHYINPRAAALEPTLSFQRIQTDVVLNDDELLDKIKKSTSNVHEFMVFESFLIFNKHVLKTNFYQPTKVALSFRLNPAFLPSIEYPVKLYGMFIVIGSEFRGFHLRFRDVARGGIRIIRSRNKEAYSINLRSLFDENYALAATQQRKNKDIPEGGSKGTILVDISQQDKDRVAFEKYVDSILDLLIPGTTPGIKEKIVDLYNKPEILFFGPDEGTANFVDWASAHARARGASFWKAFTTGKSQSMGGIPHDLYGMTTRSVHQYVLGIYRKFGLKESKIAKFQTGGPDGDLGSNEIKISKDRTVAIVDGSGVLCDPEGIDRGELKRLAQNRLTISQFDASRLSPNGFKILIDEQSVKLPNGQVIDDGLLFRNNFHLTNLVSAELFVPCGGRPEAVDLNNVNLLLDKNGKPRFKYIVEGANLFFTQEARVRLEQAGAIIFKDASANKGGVTSSSLEVLAALALTDEEFEKNMQVHDNIIPAFYNEYIKEVHRVIEKNAELEFECIWREHRRTGKPRSIISDELSLAIVDLNENMQQSSLWSNEALRRTVLRDAFPQLLLDRLGLDTLLERVPEPYVKALFGSYLASRFVYKYGTNPSQFAFFEFMSPFFSKINDQFV</sequence>
<evidence type="ECO:0000259" key="5">
    <source>
        <dbReference type="SMART" id="SM00839"/>
    </source>
</evidence>
<evidence type="ECO:0000313" key="6">
    <source>
        <dbReference type="EMBL" id="GBB88791.1"/>
    </source>
</evidence>
<dbReference type="SUPFAM" id="SSF53223">
    <property type="entry name" value="Aminoacid dehydrogenase-like, N-terminal domain"/>
    <property type="match status" value="1"/>
</dbReference>
<comment type="function">
    <text evidence="4">NAD(+)-dependent glutamate dehydrogenase which degrades glutamate to ammonia and alpha-ketoglutarate.</text>
</comment>
<name>A0A2Z6QVS3_9GLOM</name>
<comment type="catalytic activity">
    <reaction evidence="4">
        <text>L-glutamate + NAD(+) + H2O = 2-oxoglutarate + NH4(+) + NADH + H(+)</text>
        <dbReference type="Rhea" id="RHEA:15133"/>
        <dbReference type="ChEBI" id="CHEBI:15377"/>
        <dbReference type="ChEBI" id="CHEBI:15378"/>
        <dbReference type="ChEBI" id="CHEBI:16810"/>
        <dbReference type="ChEBI" id="CHEBI:28938"/>
        <dbReference type="ChEBI" id="CHEBI:29985"/>
        <dbReference type="ChEBI" id="CHEBI:57540"/>
        <dbReference type="ChEBI" id="CHEBI:57945"/>
        <dbReference type="EC" id="1.4.1.2"/>
    </reaction>
</comment>
<keyword evidence="3 4" id="KW-0520">NAD</keyword>
<dbReference type="EC" id="1.4.1.2" evidence="4"/>